<evidence type="ECO:0000313" key="5">
    <source>
        <dbReference type="EMBL" id="APB01007.1"/>
    </source>
</evidence>
<feature type="domain" description="HTH luxR-type" evidence="4">
    <location>
        <begin position="27"/>
        <end position="92"/>
    </location>
</feature>
<evidence type="ECO:0000259" key="4">
    <source>
        <dbReference type="PROSITE" id="PS50043"/>
    </source>
</evidence>
<dbReference type="PANTHER" id="PTHR44688:SF16">
    <property type="entry name" value="DNA-BINDING TRANSCRIPTIONAL ACTIVATOR DEVR_DOSR"/>
    <property type="match status" value="1"/>
</dbReference>
<sequence length="92" mass="10146">MAEGALPQSESIGMPPWTRRLRRIAAEASARTVLSPREREVAELVAEGMSNREIAAALVLSERTAQNHVQHILTKLGFTNRGQVVAWVSRGR</sequence>
<name>A0ABC9Z2R4_9NOCA</name>
<evidence type="ECO:0000256" key="2">
    <source>
        <dbReference type="ARBA" id="ARBA00023125"/>
    </source>
</evidence>
<accession>A0ABC9Z2R4</accession>
<proteinExistence type="predicted"/>
<dbReference type="PRINTS" id="PR00038">
    <property type="entry name" value="HTHLUXR"/>
</dbReference>
<keyword evidence="7" id="KW-1185">Reference proteome</keyword>
<dbReference type="SMART" id="SM00421">
    <property type="entry name" value="HTH_LUXR"/>
    <property type="match status" value="1"/>
</dbReference>
<keyword evidence="3" id="KW-0804">Transcription</keyword>
<dbReference type="GO" id="GO:0003677">
    <property type="term" value="F:DNA binding"/>
    <property type="evidence" value="ECO:0007669"/>
    <property type="project" value="UniProtKB-KW"/>
</dbReference>
<keyword evidence="2" id="KW-0238">DNA-binding</keyword>
<evidence type="ECO:0000256" key="3">
    <source>
        <dbReference type="ARBA" id="ARBA00023163"/>
    </source>
</evidence>
<dbReference type="Proteomes" id="UP000037179">
    <property type="component" value="Unassembled WGS sequence"/>
</dbReference>
<evidence type="ECO:0000313" key="7">
    <source>
        <dbReference type="Proteomes" id="UP000037179"/>
    </source>
</evidence>
<dbReference type="InterPro" id="IPR036388">
    <property type="entry name" value="WH-like_DNA-bd_sf"/>
</dbReference>
<dbReference type="SUPFAM" id="SSF46894">
    <property type="entry name" value="C-terminal effector domain of the bipartite response regulators"/>
    <property type="match status" value="1"/>
</dbReference>
<dbReference type="Pfam" id="PF00196">
    <property type="entry name" value="GerE"/>
    <property type="match status" value="1"/>
</dbReference>
<reference evidence="7" key="1">
    <citation type="submission" date="2015-07" db="EMBL/GenBank/DDBJ databases">
        <title>Nocardia seriolae U-1 whole genome shotgun sequence.</title>
        <authorList>
            <person name="Imajoh M."/>
            <person name="Fukumoto Y."/>
            <person name="Sukeda M."/>
            <person name="Yamane J."/>
            <person name="Yamasaki K."/>
            <person name="Shimizu M."/>
            <person name="Ohnishi K."/>
            <person name="Oshima S."/>
        </authorList>
    </citation>
    <scope>NUCLEOTIDE SEQUENCE [LARGE SCALE GENOMIC DNA]</scope>
    <source>
        <strain evidence="7">U-1</strain>
    </source>
</reference>
<dbReference type="EMBL" id="CP017839">
    <property type="protein sequence ID" value="APB01007.1"/>
    <property type="molecule type" value="Genomic_DNA"/>
</dbReference>
<dbReference type="EMBL" id="BBYQ01000132">
    <property type="protein sequence ID" value="GAP31903.1"/>
    <property type="molecule type" value="Genomic_DNA"/>
</dbReference>
<dbReference type="AlphaFoldDB" id="A0ABC9Z2R4"/>
<organism evidence="6 7">
    <name type="scientific">Nocardia seriolae</name>
    <dbReference type="NCBI Taxonomy" id="37332"/>
    <lineage>
        <taxon>Bacteria</taxon>
        <taxon>Bacillati</taxon>
        <taxon>Actinomycetota</taxon>
        <taxon>Actinomycetes</taxon>
        <taxon>Mycobacteriales</taxon>
        <taxon>Nocardiaceae</taxon>
        <taxon>Nocardia</taxon>
    </lineage>
</organism>
<evidence type="ECO:0000256" key="1">
    <source>
        <dbReference type="ARBA" id="ARBA00023015"/>
    </source>
</evidence>
<evidence type="ECO:0000313" key="6">
    <source>
        <dbReference type="EMBL" id="GAP31903.1"/>
    </source>
</evidence>
<dbReference type="KEGG" id="nsr:NS506_06979"/>
<dbReference type="PANTHER" id="PTHR44688">
    <property type="entry name" value="DNA-BINDING TRANSCRIPTIONAL ACTIVATOR DEVR_DOSR"/>
    <property type="match status" value="1"/>
</dbReference>
<dbReference type="InterPro" id="IPR000792">
    <property type="entry name" value="Tscrpt_reg_LuxR_C"/>
</dbReference>
<dbReference type="PROSITE" id="PS50043">
    <property type="entry name" value="HTH_LUXR_2"/>
    <property type="match status" value="1"/>
</dbReference>
<dbReference type="CDD" id="cd06170">
    <property type="entry name" value="LuxR_C_like"/>
    <property type="match status" value="1"/>
</dbReference>
<reference evidence="5 8" key="3">
    <citation type="submission" date="2016-10" db="EMBL/GenBank/DDBJ databases">
        <title>Genome sequence of Nocardia seriolae strain EM150506, isolated from Anguila japonica.</title>
        <authorList>
            <person name="Han H.-J."/>
        </authorList>
    </citation>
    <scope>NUCLEOTIDE SEQUENCE [LARGE SCALE GENOMIC DNA]</scope>
    <source>
        <strain evidence="5 8">EM150506</strain>
    </source>
</reference>
<dbReference type="InterPro" id="IPR016032">
    <property type="entry name" value="Sig_transdc_resp-reg_C-effctor"/>
</dbReference>
<reference evidence="6 7" key="2">
    <citation type="journal article" date="2016" name="Genome Announc.">
        <title>Draft Genome Sequence of Erythromycin- and Oxytetracycline-Sensitive Nocardia seriolae Strain U-1 (NBRC 110359).</title>
        <authorList>
            <person name="Imajoh M."/>
            <person name="Sukeda M."/>
            <person name="Shimizu M."/>
            <person name="Yamane J."/>
            <person name="Ohnishi K."/>
            <person name="Oshima S."/>
        </authorList>
    </citation>
    <scope>NUCLEOTIDE SEQUENCE [LARGE SCALE GENOMIC DNA]</scope>
    <source>
        <strain evidence="6 7">U-1</strain>
    </source>
</reference>
<dbReference type="Proteomes" id="UP000180166">
    <property type="component" value="Chromosome"/>
</dbReference>
<evidence type="ECO:0000313" key="8">
    <source>
        <dbReference type="Proteomes" id="UP000180166"/>
    </source>
</evidence>
<gene>
    <name evidence="5" type="ORF">NS506_06979</name>
    <name evidence="6" type="ORF">NSK11_contig00132-0016</name>
</gene>
<keyword evidence="1" id="KW-0805">Transcription regulation</keyword>
<dbReference type="Gene3D" id="1.10.10.10">
    <property type="entry name" value="Winged helix-like DNA-binding domain superfamily/Winged helix DNA-binding domain"/>
    <property type="match status" value="1"/>
</dbReference>
<protein>
    <submittedName>
        <fullName evidence="6">LuxR family transcriptional regulator</fullName>
    </submittedName>
    <submittedName>
        <fullName evidence="5">Spore germination protein GerE</fullName>
    </submittedName>
</protein>